<accession>A0A1A9KMT8</accession>
<dbReference type="InterPro" id="IPR040607">
    <property type="entry name" value="ALP_N"/>
</dbReference>
<sequence>MSMKLEQLVAIDLGNGSTSYKAGNGASGEYPSLVAPYAGSSLGGALSREVFTTKNGRRYLVGDDCREEGARSRSTDSSFYKSDEIRVLFLKVLKDANIKNPVIATGLPTEFFATHAAEFEADLKKWAREDGYHPELVKILPQFAGPWFDPELEDEEGNPLDPNEMVKGKYGIIDIGYGTIDGGQFNNGRVSDIRYGESSGVSDIHKAIYTSLSNPEQLNELITKKGAKLPKNFALDNQINEYTMDVWLREGHFIWRGTKIDMEPISFPARQAFTDQTIPRFIKQLWGSTDFLKGMVAAGGGTTVLGRPLLKRHITCPIYSAKDPDKSIVRGYYRFMVSQYFKEHALIRQG</sequence>
<feature type="domain" description="Actin-like protein N-terminal" evidence="1">
    <location>
        <begin position="10"/>
        <end position="124"/>
    </location>
</feature>
<organism evidence="2 3">
    <name type="scientific">Pseudomonas citronellolis</name>
    <dbReference type="NCBI Taxonomy" id="53408"/>
    <lineage>
        <taxon>Bacteria</taxon>
        <taxon>Pseudomonadati</taxon>
        <taxon>Pseudomonadota</taxon>
        <taxon>Gammaproteobacteria</taxon>
        <taxon>Pseudomonadales</taxon>
        <taxon>Pseudomonadaceae</taxon>
        <taxon>Pseudomonas</taxon>
    </lineage>
</organism>
<keyword evidence="2" id="KW-0614">Plasmid</keyword>
<reference evidence="2 3" key="1">
    <citation type="submission" date="2016-05" db="EMBL/GenBank/DDBJ databases">
        <title>Genome Sequence of Pseudomonas citronellolis Strain SJTE-3, an Estrogens and Persistent Organic Pollutants degradation strain.</title>
        <authorList>
            <person name="Liang R."/>
        </authorList>
    </citation>
    <scope>NUCLEOTIDE SEQUENCE [LARGE SCALE GENOMIC DNA]</scope>
    <source>
        <strain evidence="2 3">SJTE-3</strain>
        <plasmid evidence="3">Plasmid prbl16</plasmid>
    </source>
</reference>
<dbReference type="AlphaFoldDB" id="A0A1A9KMT8"/>
<geneLocation type="plasmid" evidence="3">
    <name>prbl16</name>
</geneLocation>
<dbReference type="SUPFAM" id="SSF53067">
    <property type="entry name" value="Actin-like ATPase domain"/>
    <property type="match status" value="2"/>
</dbReference>
<protein>
    <recommendedName>
        <fullName evidence="1">Actin-like protein N-terminal domain-containing protein</fullName>
    </recommendedName>
</protein>
<proteinExistence type="predicted"/>
<dbReference type="Proteomes" id="UP000077748">
    <property type="component" value="Plasmid pRBL16"/>
</dbReference>
<name>A0A1A9KMT8_9PSED</name>
<evidence type="ECO:0000259" key="1">
    <source>
        <dbReference type="Pfam" id="PF17989"/>
    </source>
</evidence>
<evidence type="ECO:0000313" key="3">
    <source>
        <dbReference type="Proteomes" id="UP000077748"/>
    </source>
</evidence>
<dbReference type="Gene3D" id="3.30.420.40">
    <property type="match status" value="2"/>
</dbReference>
<dbReference type="InterPro" id="IPR043129">
    <property type="entry name" value="ATPase_NBD"/>
</dbReference>
<gene>
    <name evidence="2" type="ORF">A9C11_32605</name>
</gene>
<dbReference type="EMBL" id="CP015879">
    <property type="protein sequence ID" value="ANI18801.1"/>
    <property type="molecule type" value="Genomic_DNA"/>
</dbReference>
<evidence type="ECO:0000313" key="2">
    <source>
        <dbReference type="EMBL" id="ANI18801.1"/>
    </source>
</evidence>
<dbReference type="Pfam" id="PF17989">
    <property type="entry name" value="ALP_N"/>
    <property type="match status" value="1"/>
</dbReference>